<organism evidence="1 2">
    <name type="scientific">Flavobacterium fluvii</name>
    <dbReference type="NCBI Taxonomy" id="468056"/>
    <lineage>
        <taxon>Bacteria</taxon>
        <taxon>Pseudomonadati</taxon>
        <taxon>Bacteroidota</taxon>
        <taxon>Flavobacteriia</taxon>
        <taxon>Flavobacteriales</taxon>
        <taxon>Flavobacteriaceae</taxon>
        <taxon>Flavobacterium</taxon>
    </lineage>
</organism>
<reference evidence="2" key="1">
    <citation type="submission" date="2016-11" db="EMBL/GenBank/DDBJ databases">
        <authorList>
            <person name="Varghese N."/>
            <person name="Submissions S."/>
        </authorList>
    </citation>
    <scope>NUCLEOTIDE SEQUENCE [LARGE SCALE GENOMIC DNA]</scope>
    <source>
        <strain evidence="2">DSM 19978</strain>
    </source>
</reference>
<protein>
    <submittedName>
        <fullName evidence="1">Uncharacterized protein</fullName>
    </submittedName>
</protein>
<sequence>MTTRQLFQKHNFLLLDKILNNGDNTIEASSFTDPNNEIFNQPINQSIQYGCNSEIITRELECHC</sequence>
<evidence type="ECO:0000313" key="2">
    <source>
        <dbReference type="Proteomes" id="UP000184516"/>
    </source>
</evidence>
<dbReference type="STRING" id="468056.SAMN05443549_107155"/>
<dbReference type="Proteomes" id="UP000184516">
    <property type="component" value="Unassembled WGS sequence"/>
</dbReference>
<evidence type="ECO:0000313" key="1">
    <source>
        <dbReference type="EMBL" id="SHG86016.1"/>
    </source>
</evidence>
<gene>
    <name evidence="1" type="ORF">SAMN05443549_107155</name>
</gene>
<keyword evidence="2" id="KW-1185">Reference proteome</keyword>
<dbReference type="EMBL" id="FQWB01000007">
    <property type="protein sequence ID" value="SHG86016.1"/>
    <property type="molecule type" value="Genomic_DNA"/>
</dbReference>
<accession>A0A1M5N8T4</accession>
<name>A0A1M5N8T4_9FLAO</name>
<proteinExistence type="predicted"/>
<dbReference type="AlphaFoldDB" id="A0A1M5N8T4"/>